<sequence length="370" mass="43307">MKFKPRILICGILPPPYFGHSMMYKMLMESEFIKTYDVTFMNMHFWTYGTHKKVTIAKLWKMARYVFQYIYLILRHRPQYVLYNMSFDKMPFLKDYLFCRLGKLLGCKIVIHDMGQYVQELYDNGSDFYKRLVKKFCAMATASIVLGEGTKDKYEGFMDRKKLVSVPGCVTDFYDEGVRKEKSREYVRVLYFSFLSRTKGVMTAIKAIPEVIKHNKNVRFTFGGPIESDELKNEIDVFITKNQLKEYVEFLGYVDSEEKRTELMRQSDIFIFPTLRDVFGLVLLHAMAEGLAVVASIEGTIPEIVQDGKTGVLFSKGDEFKLVENILMLAKDQDLREKMGHNGRQRYLEMFTLEVYGQNMIKAFNQIIKL</sequence>
<dbReference type="Gene3D" id="3.40.50.2000">
    <property type="entry name" value="Glycogen Phosphorylase B"/>
    <property type="match status" value="2"/>
</dbReference>
<proteinExistence type="predicted"/>
<accession>A0A3B1D0Q6</accession>
<dbReference type="CDD" id="cd03801">
    <property type="entry name" value="GT4_PimA-like"/>
    <property type="match status" value="1"/>
</dbReference>
<dbReference type="PANTHER" id="PTHR46401">
    <property type="entry name" value="GLYCOSYLTRANSFERASE WBBK-RELATED"/>
    <property type="match status" value="1"/>
</dbReference>
<evidence type="ECO:0000313" key="3">
    <source>
        <dbReference type="EMBL" id="VAX35699.1"/>
    </source>
</evidence>
<dbReference type="AlphaFoldDB" id="A0A3B1D0Q6"/>
<feature type="domain" description="Glycosyl transferase family 1" evidence="2">
    <location>
        <begin position="184"/>
        <end position="346"/>
    </location>
</feature>
<keyword evidence="1" id="KW-0808">Transferase</keyword>
<dbReference type="EMBL" id="UOGJ01000071">
    <property type="protein sequence ID" value="VAX35699.1"/>
    <property type="molecule type" value="Genomic_DNA"/>
</dbReference>
<protein>
    <recommendedName>
        <fullName evidence="2">Glycosyl transferase family 1 domain-containing protein</fullName>
    </recommendedName>
</protein>
<name>A0A3B1D0Q6_9ZZZZ</name>
<reference evidence="3" key="1">
    <citation type="submission" date="2018-06" db="EMBL/GenBank/DDBJ databases">
        <authorList>
            <person name="Zhirakovskaya E."/>
        </authorList>
    </citation>
    <scope>NUCLEOTIDE SEQUENCE</scope>
</reference>
<dbReference type="GO" id="GO:0009103">
    <property type="term" value="P:lipopolysaccharide biosynthetic process"/>
    <property type="evidence" value="ECO:0007669"/>
    <property type="project" value="TreeGrafter"/>
</dbReference>
<gene>
    <name evidence="3" type="ORF">MNBD_UNCLBAC01-504</name>
</gene>
<organism evidence="3">
    <name type="scientific">hydrothermal vent metagenome</name>
    <dbReference type="NCBI Taxonomy" id="652676"/>
    <lineage>
        <taxon>unclassified sequences</taxon>
        <taxon>metagenomes</taxon>
        <taxon>ecological metagenomes</taxon>
    </lineage>
</organism>
<dbReference type="Pfam" id="PF00534">
    <property type="entry name" value="Glycos_transf_1"/>
    <property type="match status" value="1"/>
</dbReference>
<evidence type="ECO:0000259" key="2">
    <source>
        <dbReference type="Pfam" id="PF00534"/>
    </source>
</evidence>
<dbReference type="GO" id="GO:0016757">
    <property type="term" value="F:glycosyltransferase activity"/>
    <property type="evidence" value="ECO:0007669"/>
    <property type="project" value="InterPro"/>
</dbReference>
<dbReference type="SUPFAM" id="SSF53756">
    <property type="entry name" value="UDP-Glycosyltransferase/glycogen phosphorylase"/>
    <property type="match status" value="1"/>
</dbReference>
<dbReference type="PANTHER" id="PTHR46401:SF2">
    <property type="entry name" value="GLYCOSYLTRANSFERASE WBBK-RELATED"/>
    <property type="match status" value="1"/>
</dbReference>
<evidence type="ECO:0000256" key="1">
    <source>
        <dbReference type="ARBA" id="ARBA00022679"/>
    </source>
</evidence>
<dbReference type="InterPro" id="IPR001296">
    <property type="entry name" value="Glyco_trans_1"/>
</dbReference>